<dbReference type="GO" id="GO:0042026">
    <property type="term" value="P:protein refolding"/>
    <property type="evidence" value="ECO:0007669"/>
    <property type="project" value="UniProtKB-ARBA"/>
</dbReference>
<sequence>MSAAKDGDTVKVHYTGRLEDGSEFDSSRQREPIEFKIGDGEILPGVEQAVVGLEPGGTNEVTLPADDAYGPRRDDMIQEIERSVLPQEIEPEVGLQLQAQSPNGQPLLLTITDVGEEKVTVDANHPLAGKDLTFEVELVEVVK</sequence>
<evidence type="ECO:0000259" key="12">
    <source>
        <dbReference type="PROSITE" id="PS50059"/>
    </source>
</evidence>
<evidence type="ECO:0000256" key="3">
    <source>
        <dbReference type="ARBA" id="ARBA00006577"/>
    </source>
</evidence>
<dbReference type="Pfam" id="PF00254">
    <property type="entry name" value="FKBP_C"/>
    <property type="match status" value="1"/>
</dbReference>
<dbReference type="Proteomes" id="UP000672602">
    <property type="component" value="Unassembled WGS sequence"/>
</dbReference>
<name>A0A8J7S268_9PROT</name>
<evidence type="ECO:0000256" key="9">
    <source>
        <dbReference type="PROSITE-ProRule" id="PRU00277"/>
    </source>
</evidence>
<evidence type="ECO:0000256" key="5">
    <source>
        <dbReference type="ARBA" id="ARBA00023110"/>
    </source>
</evidence>
<keyword evidence="7 9" id="KW-0413">Isomerase</keyword>
<dbReference type="PANTHER" id="PTHR47861">
    <property type="entry name" value="FKBP-TYPE PEPTIDYL-PROLYL CIS-TRANS ISOMERASE SLYD"/>
    <property type="match status" value="1"/>
</dbReference>
<gene>
    <name evidence="13" type="ORF">KAJ83_18300</name>
</gene>
<comment type="function">
    <text evidence="8">Also involved in hydrogenase metallocenter assembly, probably by participating in the nickel insertion step. This function in hydrogenase biosynthesis requires chaperone activity and the presence of the metal-binding domain, but not PPIase activity.</text>
</comment>
<proteinExistence type="inferred from homology"/>
<dbReference type="Gene3D" id="3.10.50.40">
    <property type="match status" value="1"/>
</dbReference>
<keyword evidence="14" id="KW-1185">Reference proteome</keyword>
<dbReference type="InterPro" id="IPR001179">
    <property type="entry name" value="PPIase_FKBP_dom"/>
</dbReference>
<evidence type="ECO:0000313" key="13">
    <source>
        <dbReference type="EMBL" id="MBP5858977.1"/>
    </source>
</evidence>
<dbReference type="PANTHER" id="PTHR47861:SF3">
    <property type="entry name" value="FKBP-TYPE PEPTIDYL-PROLYL CIS-TRANS ISOMERASE SLYD"/>
    <property type="match status" value="1"/>
</dbReference>
<dbReference type="EMBL" id="JAGMWN010000013">
    <property type="protein sequence ID" value="MBP5858977.1"/>
    <property type="molecule type" value="Genomic_DNA"/>
</dbReference>
<dbReference type="InterPro" id="IPR046357">
    <property type="entry name" value="PPIase_dom_sf"/>
</dbReference>
<comment type="caution">
    <text evidence="13">The sequence shown here is derived from an EMBL/GenBank/DDBJ whole genome shotgun (WGS) entry which is preliminary data.</text>
</comment>
<dbReference type="GO" id="GO:0003755">
    <property type="term" value="F:peptidyl-prolyl cis-trans isomerase activity"/>
    <property type="evidence" value="ECO:0007669"/>
    <property type="project" value="UniProtKB-UniRule"/>
</dbReference>
<dbReference type="SUPFAM" id="SSF54534">
    <property type="entry name" value="FKBP-like"/>
    <property type="match status" value="1"/>
</dbReference>
<evidence type="ECO:0000256" key="10">
    <source>
        <dbReference type="RuleBase" id="RU003915"/>
    </source>
</evidence>
<evidence type="ECO:0000313" key="14">
    <source>
        <dbReference type="Proteomes" id="UP000672602"/>
    </source>
</evidence>
<organism evidence="13 14">
    <name type="scientific">Marivibrio halodurans</name>
    <dbReference type="NCBI Taxonomy" id="2039722"/>
    <lineage>
        <taxon>Bacteria</taxon>
        <taxon>Pseudomonadati</taxon>
        <taxon>Pseudomonadota</taxon>
        <taxon>Alphaproteobacteria</taxon>
        <taxon>Rhodospirillales</taxon>
        <taxon>Rhodospirillaceae</taxon>
        <taxon>Marivibrio</taxon>
    </lineage>
</organism>
<feature type="region of interest" description="Disordered" evidence="11">
    <location>
        <begin position="1"/>
        <end position="30"/>
    </location>
</feature>
<feature type="domain" description="PPIase FKBP-type" evidence="12">
    <location>
        <begin position="7"/>
        <end position="105"/>
    </location>
</feature>
<evidence type="ECO:0000256" key="2">
    <source>
        <dbReference type="ARBA" id="ARBA00004496"/>
    </source>
</evidence>
<accession>A0A8J7S268</accession>
<reference evidence="13" key="1">
    <citation type="submission" date="2021-04" db="EMBL/GenBank/DDBJ databases">
        <authorList>
            <person name="Zhang D.-C."/>
        </authorList>
    </citation>
    <scope>NUCLEOTIDE SEQUENCE</scope>
    <source>
        <strain evidence="13">CGMCC 1.15697</strain>
    </source>
</reference>
<protein>
    <recommendedName>
        <fullName evidence="10">Peptidyl-prolyl cis-trans isomerase</fullName>
        <ecNumber evidence="10">5.2.1.8</ecNumber>
    </recommendedName>
</protein>
<keyword evidence="4" id="KW-0963">Cytoplasm</keyword>
<evidence type="ECO:0000256" key="6">
    <source>
        <dbReference type="ARBA" id="ARBA00023186"/>
    </source>
</evidence>
<comment type="similarity">
    <text evidence="3 10">Belongs to the FKBP-type PPIase family.</text>
</comment>
<dbReference type="GO" id="GO:0005737">
    <property type="term" value="C:cytoplasm"/>
    <property type="evidence" value="ECO:0007669"/>
    <property type="project" value="UniProtKB-SubCell"/>
</dbReference>
<dbReference type="AlphaFoldDB" id="A0A8J7S268"/>
<evidence type="ECO:0000256" key="7">
    <source>
        <dbReference type="ARBA" id="ARBA00023235"/>
    </source>
</evidence>
<dbReference type="RefSeq" id="WP_210683563.1">
    <property type="nucleotide sequence ID" value="NZ_JAGMWN010000013.1"/>
</dbReference>
<keyword evidence="6" id="KW-0143">Chaperone</keyword>
<comment type="subcellular location">
    <subcellularLocation>
        <location evidence="2">Cytoplasm</location>
    </subcellularLocation>
</comment>
<dbReference type="PROSITE" id="PS50059">
    <property type="entry name" value="FKBP_PPIASE"/>
    <property type="match status" value="1"/>
</dbReference>
<evidence type="ECO:0000256" key="4">
    <source>
        <dbReference type="ARBA" id="ARBA00022490"/>
    </source>
</evidence>
<evidence type="ECO:0000256" key="11">
    <source>
        <dbReference type="SAM" id="MobiDB-lite"/>
    </source>
</evidence>
<dbReference type="EC" id="5.2.1.8" evidence="10"/>
<evidence type="ECO:0000256" key="8">
    <source>
        <dbReference type="ARBA" id="ARBA00037071"/>
    </source>
</evidence>
<keyword evidence="5 9" id="KW-0697">Rotamase</keyword>
<comment type="catalytic activity">
    <reaction evidence="1 9 10">
        <text>[protein]-peptidylproline (omega=180) = [protein]-peptidylproline (omega=0)</text>
        <dbReference type="Rhea" id="RHEA:16237"/>
        <dbReference type="Rhea" id="RHEA-COMP:10747"/>
        <dbReference type="Rhea" id="RHEA-COMP:10748"/>
        <dbReference type="ChEBI" id="CHEBI:83833"/>
        <dbReference type="ChEBI" id="CHEBI:83834"/>
        <dbReference type="EC" id="5.2.1.8"/>
    </reaction>
</comment>
<evidence type="ECO:0000256" key="1">
    <source>
        <dbReference type="ARBA" id="ARBA00000971"/>
    </source>
</evidence>